<keyword evidence="8" id="KW-1185">Reference proteome</keyword>
<dbReference type="GO" id="GO:0016117">
    <property type="term" value="P:carotenoid biosynthetic process"/>
    <property type="evidence" value="ECO:0007669"/>
    <property type="project" value="UniProtKB-KW"/>
</dbReference>
<gene>
    <name evidence="7" type="primary">crtI</name>
    <name evidence="7" type="ORF">FCK90_03805</name>
</gene>
<comment type="pathway">
    <text evidence="1 4">Carotenoid biosynthesis.</text>
</comment>
<evidence type="ECO:0000256" key="2">
    <source>
        <dbReference type="ARBA" id="ARBA00022746"/>
    </source>
</evidence>
<evidence type="ECO:0000256" key="1">
    <source>
        <dbReference type="ARBA" id="ARBA00004829"/>
    </source>
</evidence>
<dbReference type="Pfam" id="PF01593">
    <property type="entry name" value="Amino_oxidase"/>
    <property type="match status" value="1"/>
</dbReference>
<dbReference type="OrthoDB" id="9774675at2"/>
<dbReference type="InterPro" id="IPR002937">
    <property type="entry name" value="Amino_oxidase"/>
</dbReference>
<feature type="domain" description="Amine oxidase" evidence="6">
    <location>
        <begin position="29"/>
        <end position="542"/>
    </location>
</feature>
<dbReference type="PANTHER" id="PTHR43734:SF1">
    <property type="entry name" value="PHYTOENE DESATURASE"/>
    <property type="match status" value="1"/>
</dbReference>
<dbReference type="InterPro" id="IPR014105">
    <property type="entry name" value="Carotenoid/retinoid_OxRdtase"/>
</dbReference>
<evidence type="ECO:0000256" key="5">
    <source>
        <dbReference type="SAM" id="MobiDB-lite"/>
    </source>
</evidence>
<keyword evidence="2 4" id="KW-0125">Carotenoid biosynthesis</keyword>
<evidence type="ECO:0000256" key="4">
    <source>
        <dbReference type="RuleBase" id="RU362075"/>
    </source>
</evidence>
<feature type="region of interest" description="Disordered" evidence="5">
    <location>
        <begin position="275"/>
        <end position="320"/>
    </location>
</feature>
<dbReference type="Proteomes" id="UP000325957">
    <property type="component" value="Unassembled WGS sequence"/>
</dbReference>
<evidence type="ECO:0000313" key="7">
    <source>
        <dbReference type="EMBL" id="KAA9395044.1"/>
    </source>
</evidence>
<evidence type="ECO:0000259" key="6">
    <source>
        <dbReference type="Pfam" id="PF01593"/>
    </source>
</evidence>
<proteinExistence type="inferred from homology"/>
<dbReference type="EMBL" id="SZWF01000003">
    <property type="protein sequence ID" value="KAA9395044.1"/>
    <property type="molecule type" value="Genomic_DNA"/>
</dbReference>
<accession>A0A5J5KZE2</accession>
<dbReference type="GO" id="GO:0016491">
    <property type="term" value="F:oxidoreductase activity"/>
    <property type="evidence" value="ECO:0007669"/>
    <property type="project" value="UniProtKB-KW"/>
</dbReference>
<keyword evidence="3 4" id="KW-0560">Oxidoreductase</keyword>
<dbReference type="SUPFAM" id="SSF51905">
    <property type="entry name" value="FAD/NAD(P)-binding domain"/>
    <property type="match status" value="1"/>
</dbReference>
<dbReference type="NCBIfam" id="TIGR02734">
    <property type="entry name" value="crtI_fam"/>
    <property type="match status" value="1"/>
</dbReference>
<comment type="caution">
    <text evidence="7">The sequence shown here is derived from an EMBL/GenBank/DDBJ whole genome shotgun (WGS) entry which is preliminary data.</text>
</comment>
<name>A0A5J5KZE2_9MICC</name>
<protein>
    <submittedName>
        <fullName evidence="7">Phytoene desaturase</fullName>
    </submittedName>
</protein>
<feature type="compositionally biased region" description="Basic residues" evidence="5">
    <location>
        <begin position="291"/>
        <end position="301"/>
    </location>
</feature>
<evidence type="ECO:0000256" key="3">
    <source>
        <dbReference type="ARBA" id="ARBA00023002"/>
    </source>
</evidence>
<sequence length="564" mass="61886">MTGDSRERRASAAPCGAGGERIVVVGAGIAGLAVAGLLSRDGHRVTVLERGERCGGRAGRYEVDGFRFDTGPSWYLMPEVFEHFFRLMGTSTGEALRLEALDPAYRVFGENYDEPLEIRSDLEETVRVFESVEPGAGKRIRRYLASAERTYRVAARHFLYTSYGSPASFLQLLDREVLAHLPQLAYQLLGSLRWLNHRTVRDTRLRQILGYPAVFLATQPRRAPALYHLMSYLDLADSVQYPQGGFSTIIDAVEDLAAGHGARITLGAEVTRITTDAPSPEERRGGPAGARTRRRRPRGRARVTGVTWRDSSSGREHHEPADRVISAADLHHTETQLLSRSQQTYPERYWARRQTGPGAVLVLLGVRGELPELAHHSLMFTEDWDENFAAIFDQPGRIPDPASIYVCRPSMTDPTVAPEGHENLFVLVPVAADVGIGHGGDDGGGAAGVEDVADQAIRQISRWAGIPDLEQRVVVRRTIGPADFAADYNAWRGNVLGPGHTLRQSAFLRGRMRSRTIDGLHYCGSTTVPGIGLPMCLISAENVLKDVRGDTSTGPLPESGERRG</sequence>
<comment type="similarity">
    <text evidence="4">Belongs to the carotenoid/retinoid oxidoreductase family.</text>
</comment>
<dbReference type="PRINTS" id="PR00419">
    <property type="entry name" value="ADXRDTASE"/>
</dbReference>
<dbReference type="Gene3D" id="3.50.50.60">
    <property type="entry name" value="FAD/NAD(P)-binding domain"/>
    <property type="match status" value="2"/>
</dbReference>
<reference evidence="7 8" key="1">
    <citation type="submission" date="2019-05" db="EMBL/GenBank/DDBJ databases">
        <title>Kocuria coralli sp. nov., a novel actinobacterium isolated from coral reef seawater.</title>
        <authorList>
            <person name="Li J."/>
        </authorList>
    </citation>
    <scope>NUCLEOTIDE SEQUENCE [LARGE SCALE GENOMIC DNA]</scope>
    <source>
        <strain evidence="7 8">SCSIO 13007</strain>
    </source>
</reference>
<dbReference type="RefSeq" id="WP_158032969.1">
    <property type="nucleotide sequence ID" value="NZ_ML708612.1"/>
</dbReference>
<dbReference type="AlphaFoldDB" id="A0A5J5KZE2"/>
<dbReference type="PANTHER" id="PTHR43734">
    <property type="entry name" value="PHYTOENE DESATURASE"/>
    <property type="match status" value="1"/>
</dbReference>
<evidence type="ECO:0000313" key="8">
    <source>
        <dbReference type="Proteomes" id="UP000325957"/>
    </source>
</evidence>
<organism evidence="7 8">
    <name type="scientific">Kocuria coralli</name>
    <dbReference type="NCBI Taxonomy" id="1461025"/>
    <lineage>
        <taxon>Bacteria</taxon>
        <taxon>Bacillati</taxon>
        <taxon>Actinomycetota</taxon>
        <taxon>Actinomycetes</taxon>
        <taxon>Micrococcales</taxon>
        <taxon>Micrococcaceae</taxon>
        <taxon>Kocuria</taxon>
    </lineage>
</organism>
<dbReference type="InterPro" id="IPR036188">
    <property type="entry name" value="FAD/NAD-bd_sf"/>
</dbReference>